<dbReference type="InterPro" id="IPR048051">
    <property type="entry name" value="BapA-like_prefix-like"/>
</dbReference>
<dbReference type="Pfam" id="PF22783">
    <property type="entry name" value="BapA_N"/>
    <property type="match status" value="1"/>
</dbReference>
<evidence type="ECO:0000259" key="2">
    <source>
        <dbReference type="Pfam" id="PF17936"/>
    </source>
</evidence>
<protein>
    <submittedName>
        <fullName evidence="4">BapA prefix-like domain-containing protein</fullName>
    </submittedName>
</protein>
<evidence type="ECO:0000256" key="1">
    <source>
        <dbReference type="SAM" id="MobiDB-lite"/>
    </source>
</evidence>
<feature type="compositionally biased region" description="Acidic residues" evidence="1">
    <location>
        <begin position="199"/>
        <end position="221"/>
    </location>
</feature>
<dbReference type="Gene3D" id="2.60.40.10">
    <property type="entry name" value="Immunoglobulins"/>
    <property type="match status" value="1"/>
</dbReference>
<dbReference type="InterPro" id="IPR013783">
    <property type="entry name" value="Ig-like_fold"/>
</dbReference>
<reference evidence="4 5" key="1">
    <citation type="submission" date="2020-07" db="EMBL/GenBank/DDBJ databases">
        <title>Halophilic bacteria isolated from french cheeses.</title>
        <authorList>
            <person name="Kothe C.I."/>
            <person name="Farah-Kraiem B."/>
            <person name="Renault P."/>
            <person name="Dridi B."/>
        </authorList>
    </citation>
    <scope>NUCLEOTIDE SEQUENCE [LARGE SCALE GENOMIC DNA]</scope>
    <source>
        <strain evidence="4 5">FME1</strain>
    </source>
</reference>
<feature type="region of interest" description="Disordered" evidence="1">
    <location>
        <begin position="135"/>
        <end position="221"/>
    </location>
</feature>
<comment type="caution">
    <text evidence="4">The sequence shown here is derived from an EMBL/GenBank/DDBJ whole genome shotgun (WGS) entry which is preliminary data.</text>
</comment>
<dbReference type="EMBL" id="RRZD01000012">
    <property type="protein sequence ID" value="MBE0401122.1"/>
    <property type="molecule type" value="Genomic_DNA"/>
</dbReference>
<dbReference type="Proteomes" id="UP001645039">
    <property type="component" value="Unassembled WGS sequence"/>
</dbReference>
<feature type="non-terminal residue" evidence="4">
    <location>
        <position position="221"/>
    </location>
</feature>
<gene>
    <name evidence="4" type="ORF">EI168_13560</name>
</gene>
<sequence>MDNAFIAVTAKAGGDTVEIPSGSAVDLQVPSVVKVSVGPEDIASFDRSGMDLIITLKSGEQITIAGFFNVSEGERSELLLEDSDGVIWWGQYETPWSGFSFAEIQEASELSGGGIPPWALALGLIGLGGVAIAAADSSSDNDSDSNADTSAPGVPTVDNVTNTFDENGDPDGTTVSGMAEPGSTVEIRDADGNVVGTGEADENGNYEITTDEPLADGEEYD</sequence>
<dbReference type="Pfam" id="PF17936">
    <property type="entry name" value="Big_6"/>
    <property type="match status" value="1"/>
</dbReference>
<evidence type="ECO:0000313" key="5">
    <source>
        <dbReference type="Proteomes" id="UP001645039"/>
    </source>
</evidence>
<name>A0ABR9F5R7_9GAMM</name>
<dbReference type="InterPro" id="IPR041498">
    <property type="entry name" value="Big_6"/>
</dbReference>
<accession>A0ABR9F5R7</accession>
<dbReference type="NCBIfam" id="NF033677">
    <property type="entry name" value="biofilm_BapA_N"/>
    <property type="match status" value="1"/>
</dbReference>
<feature type="domain" description="Biofilm-associated protein BapA-like prefix-like" evidence="3">
    <location>
        <begin position="6"/>
        <end position="110"/>
    </location>
</feature>
<organism evidence="4 5">
    <name type="scientific">Halomonas casei</name>
    <dbReference type="NCBI Taxonomy" id="2742613"/>
    <lineage>
        <taxon>Bacteria</taxon>
        <taxon>Pseudomonadati</taxon>
        <taxon>Pseudomonadota</taxon>
        <taxon>Gammaproteobacteria</taxon>
        <taxon>Oceanospirillales</taxon>
        <taxon>Halomonadaceae</taxon>
        <taxon>Halomonas</taxon>
    </lineage>
</organism>
<proteinExistence type="predicted"/>
<keyword evidence="5" id="KW-1185">Reference proteome</keyword>
<feature type="domain" description="Bacterial Ig" evidence="2">
    <location>
        <begin position="169"/>
        <end position="219"/>
    </location>
</feature>
<evidence type="ECO:0000313" key="4">
    <source>
        <dbReference type="EMBL" id="MBE0401122.1"/>
    </source>
</evidence>
<dbReference type="RefSeq" id="WP_192536108.1">
    <property type="nucleotide sequence ID" value="NZ_RRZD01000012.1"/>
</dbReference>
<evidence type="ECO:0000259" key="3">
    <source>
        <dbReference type="Pfam" id="PF22783"/>
    </source>
</evidence>